<feature type="site" description="Histone H3K4me3 binding" evidence="9">
    <location>
        <position position="142"/>
    </location>
</feature>
<proteinExistence type="inferred from homology"/>
<dbReference type="RefSeq" id="NP_984303.1">
    <property type="nucleotide sequence ID" value="NM_209656.1"/>
</dbReference>
<keyword evidence="6" id="KW-0805">Transcription regulation</keyword>
<evidence type="ECO:0000256" key="4">
    <source>
        <dbReference type="ARBA" id="ARBA00022771"/>
    </source>
</evidence>
<dbReference type="InterPro" id="IPR013083">
    <property type="entry name" value="Znf_RING/FYVE/PHD"/>
</dbReference>
<evidence type="ECO:0000256" key="3">
    <source>
        <dbReference type="ARBA" id="ARBA00022723"/>
    </source>
</evidence>
<feature type="binding site" evidence="10">
    <location>
        <position position="122"/>
    </location>
    <ligand>
        <name>Zn(2+)</name>
        <dbReference type="ChEBI" id="CHEBI:29105"/>
        <label>1</label>
    </ligand>
</feature>
<evidence type="ECO:0000256" key="1">
    <source>
        <dbReference type="ARBA" id="ARBA00004123"/>
    </source>
</evidence>
<dbReference type="SMART" id="SM00249">
    <property type="entry name" value="PHD"/>
    <property type="match status" value="1"/>
</dbReference>
<keyword evidence="8" id="KW-0539">Nucleus</keyword>
<dbReference type="GO" id="GO:0008270">
    <property type="term" value="F:zinc ion binding"/>
    <property type="evidence" value="ECO:0007669"/>
    <property type="project" value="UniProtKB-KW"/>
</dbReference>
<feature type="binding site" evidence="10">
    <location>
        <position position="120"/>
    </location>
    <ligand>
        <name>Zn(2+)</name>
        <dbReference type="ChEBI" id="CHEBI:29105"/>
        <label>1</label>
    </ligand>
</feature>
<dbReference type="EMBL" id="AE016817">
    <property type="protein sequence ID" value="AAS52127.1"/>
    <property type="molecule type" value="Genomic_DNA"/>
</dbReference>
<feature type="binding site" evidence="10">
    <location>
        <position position="144"/>
    </location>
    <ligand>
        <name>Zn(2+)</name>
        <dbReference type="ChEBI" id="CHEBI:29105"/>
        <label>1</label>
    </ligand>
</feature>
<comment type="similarity">
    <text evidence="2">Belongs to the ING family.</text>
</comment>
<dbReference type="OrthoDB" id="5411773at2759"/>
<keyword evidence="5 10" id="KW-0862">Zinc</keyword>
<evidence type="ECO:0000313" key="13">
    <source>
        <dbReference type="Proteomes" id="UP000000591"/>
    </source>
</evidence>
<keyword evidence="4" id="KW-0863">Zinc-finger</keyword>
<feature type="binding site" evidence="10">
    <location>
        <position position="166"/>
    </location>
    <ligand>
        <name>Zn(2+)</name>
        <dbReference type="ChEBI" id="CHEBI:29105"/>
        <label>2</label>
    </ligand>
</feature>
<dbReference type="InterPro" id="IPR028651">
    <property type="entry name" value="ING_fam"/>
</dbReference>
<feature type="binding site" evidence="10">
    <location>
        <position position="147"/>
    </location>
    <ligand>
        <name>Zn(2+)</name>
        <dbReference type="ChEBI" id="CHEBI:29105"/>
        <label>1</label>
    </ligand>
</feature>
<dbReference type="PANTHER" id="PTHR10333">
    <property type="entry name" value="INHIBITOR OF GROWTH PROTEIN"/>
    <property type="match status" value="1"/>
</dbReference>
<dbReference type="eggNOG" id="KOG1973">
    <property type="taxonomic scope" value="Eukaryota"/>
</dbReference>
<evidence type="ECO:0000256" key="8">
    <source>
        <dbReference type="ARBA" id="ARBA00023242"/>
    </source>
</evidence>
<evidence type="ECO:0000256" key="9">
    <source>
        <dbReference type="PIRSR" id="PIRSR628651-50"/>
    </source>
</evidence>
<reference evidence="13" key="2">
    <citation type="journal article" date="2013" name="G3 (Bethesda)">
        <title>Genomes of Ashbya fungi isolated from insects reveal four mating-type loci, numerous translocations, lack of transposons, and distinct gene duplications.</title>
        <authorList>
            <person name="Dietrich F.S."/>
            <person name="Voegeli S."/>
            <person name="Kuo S."/>
            <person name="Philippsen P."/>
        </authorList>
    </citation>
    <scope>GENOME REANNOTATION</scope>
    <source>
        <strain evidence="13">ATCC 10895 / CBS 109.51 / FGSC 9923 / NRRL Y-1056</strain>
    </source>
</reference>
<evidence type="ECO:0000313" key="12">
    <source>
        <dbReference type="EMBL" id="AAS52127.1"/>
    </source>
</evidence>
<feature type="binding site" evidence="10">
    <location>
        <position position="138"/>
    </location>
    <ligand>
        <name>Zn(2+)</name>
        <dbReference type="ChEBI" id="CHEBI:29105"/>
        <label>2</label>
    </ligand>
</feature>
<accession>Q759R6</accession>
<protein>
    <submittedName>
        <fullName evidence="12">ADR207Cp</fullName>
    </submittedName>
</protein>
<feature type="binding site" evidence="10">
    <location>
        <position position="162"/>
    </location>
    <ligand>
        <name>Zn(2+)</name>
        <dbReference type="ChEBI" id="CHEBI:29105"/>
        <label>2</label>
    </ligand>
</feature>
<dbReference type="GO" id="GO:0005634">
    <property type="term" value="C:nucleus"/>
    <property type="evidence" value="ECO:0007669"/>
    <property type="project" value="UniProtKB-SubCell"/>
</dbReference>
<gene>
    <name evidence="12" type="ORF">AGOS_ADR207C</name>
</gene>
<evidence type="ECO:0000256" key="6">
    <source>
        <dbReference type="ARBA" id="ARBA00023015"/>
    </source>
</evidence>
<dbReference type="OMA" id="PCDIVRS"/>
<dbReference type="FunCoup" id="Q759R6">
    <property type="interactions" value="163"/>
</dbReference>
<organism evidence="12 13">
    <name type="scientific">Eremothecium gossypii (strain ATCC 10895 / CBS 109.51 / FGSC 9923 / NRRL Y-1056)</name>
    <name type="common">Yeast</name>
    <name type="synonym">Ashbya gossypii</name>
    <dbReference type="NCBI Taxonomy" id="284811"/>
    <lineage>
        <taxon>Eukaryota</taxon>
        <taxon>Fungi</taxon>
        <taxon>Dikarya</taxon>
        <taxon>Ascomycota</taxon>
        <taxon>Saccharomycotina</taxon>
        <taxon>Saccharomycetes</taxon>
        <taxon>Saccharomycetales</taxon>
        <taxon>Saccharomycetaceae</taxon>
        <taxon>Eremothecium</taxon>
    </lineage>
</organism>
<dbReference type="InterPro" id="IPR001965">
    <property type="entry name" value="Znf_PHD"/>
</dbReference>
<dbReference type="Proteomes" id="UP000000591">
    <property type="component" value="Chromosome IV"/>
</dbReference>
<comment type="subcellular location">
    <subcellularLocation>
        <location evidence="1">Nucleus</location>
    </subcellularLocation>
</comment>
<feature type="site" description="Histone H3K4me3 binding" evidence="9">
    <location>
        <position position="134"/>
    </location>
</feature>
<feature type="binding site" evidence="10">
    <location>
        <position position="133"/>
    </location>
    <ligand>
        <name>Zn(2+)</name>
        <dbReference type="ChEBI" id="CHEBI:29105"/>
        <label>2</label>
    </ligand>
</feature>
<dbReference type="InterPro" id="IPR011011">
    <property type="entry name" value="Znf_FYVE_PHD"/>
</dbReference>
<keyword evidence="7" id="KW-0804">Transcription</keyword>
<keyword evidence="13" id="KW-1185">Reference proteome</keyword>
<feature type="site" description="Histone H3K4me3 binding" evidence="9">
    <location>
        <position position="119"/>
    </location>
</feature>
<dbReference type="HOGENOM" id="CLU_074406_1_0_1"/>
<feature type="domain" description="Zinc finger PHD-type" evidence="11">
    <location>
        <begin position="119"/>
        <end position="167"/>
    </location>
</feature>
<evidence type="ECO:0000256" key="2">
    <source>
        <dbReference type="ARBA" id="ARBA00010210"/>
    </source>
</evidence>
<reference evidence="12 13" key="1">
    <citation type="journal article" date="2004" name="Science">
        <title>The Ashbya gossypii genome as a tool for mapping the ancient Saccharomyces cerevisiae genome.</title>
        <authorList>
            <person name="Dietrich F.S."/>
            <person name="Voegeli S."/>
            <person name="Brachat S."/>
            <person name="Lerch A."/>
            <person name="Gates K."/>
            <person name="Steiner S."/>
            <person name="Mohr C."/>
            <person name="Pohlmann R."/>
            <person name="Luedi P."/>
            <person name="Choi S."/>
            <person name="Wing R.A."/>
            <person name="Flavier A."/>
            <person name="Gaffney T.D."/>
            <person name="Philippsen P."/>
        </authorList>
    </citation>
    <scope>NUCLEOTIDE SEQUENCE [LARGE SCALE GENOMIC DNA]</scope>
    <source>
        <strain evidence="13">ATCC 10895 / CBS 109.51 / FGSC 9923 / NRRL Y-1056</strain>
    </source>
</reference>
<name>Q759R6_EREGS</name>
<feature type="site" description="Histone H3K4me3 binding" evidence="9">
    <location>
        <position position="130"/>
    </location>
</feature>
<dbReference type="STRING" id="284811.Q759R6"/>
<evidence type="ECO:0000259" key="11">
    <source>
        <dbReference type="SMART" id="SM00249"/>
    </source>
</evidence>
<dbReference type="GeneID" id="4620465"/>
<dbReference type="GO" id="GO:0000785">
    <property type="term" value="C:chromatin"/>
    <property type="evidence" value="ECO:0007669"/>
    <property type="project" value="UniProtKB-ARBA"/>
</dbReference>
<evidence type="ECO:0000256" key="5">
    <source>
        <dbReference type="ARBA" id="ARBA00022833"/>
    </source>
</evidence>
<dbReference type="SUPFAM" id="SSF57903">
    <property type="entry name" value="FYVE/PHD zinc finger"/>
    <property type="match status" value="1"/>
</dbReference>
<dbReference type="InParanoid" id="Q759R6"/>
<dbReference type="FunFam" id="3.30.40.10:FF:000569">
    <property type="entry name" value="Chromatin modification-related protein"/>
    <property type="match status" value="1"/>
</dbReference>
<evidence type="ECO:0000256" key="7">
    <source>
        <dbReference type="ARBA" id="ARBA00023163"/>
    </source>
</evidence>
<dbReference type="KEGG" id="ago:AGOS_ADR207C"/>
<evidence type="ECO:0000256" key="10">
    <source>
        <dbReference type="PIRSR" id="PIRSR628651-51"/>
    </source>
</evidence>
<dbReference type="AlphaFoldDB" id="Q759R6"/>
<dbReference type="PANTHER" id="PTHR10333:SF103">
    <property type="entry name" value="INHIBITOR OF GROWTH PROTEIN 3"/>
    <property type="match status" value="1"/>
</dbReference>
<dbReference type="Gene3D" id="3.30.40.10">
    <property type="entry name" value="Zinc/RING finger domain, C3HC4 (zinc finger)"/>
    <property type="match status" value="1"/>
</dbReference>
<keyword evidence="3 10" id="KW-0479">Metal-binding</keyword>
<sequence>MDDIRYNFLETLDHLPCEVIRTLWTVQGLELQGARGEAAVNEARHLQALVRQHIRRLEWQRAELKELAGVAERYSAHVRAQRAGREAPQPQLKIRISLKRSRLEAKQGAARAGDDEARYCFCGDVSYGRMVACDNSRCPHEWFHYGCVGLAAAPAANARWFCSERCRRQARR</sequence>